<comment type="caution">
    <text evidence="2">The sequence shown here is derived from an EMBL/GenBank/DDBJ whole genome shotgun (WGS) entry which is preliminary data.</text>
</comment>
<keyword evidence="3" id="KW-1185">Reference proteome</keyword>
<dbReference type="EMBL" id="LXQA011407315">
    <property type="protein sequence ID" value="MCI96159.1"/>
    <property type="molecule type" value="Genomic_DNA"/>
</dbReference>
<accession>A0A392W8Q1</accession>
<reference evidence="2 3" key="1">
    <citation type="journal article" date="2018" name="Front. Plant Sci.">
        <title>Red Clover (Trifolium pratense) and Zigzag Clover (T. medium) - A Picture of Genomic Similarities and Differences.</title>
        <authorList>
            <person name="Dluhosova J."/>
            <person name="Istvanek J."/>
            <person name="Nedelnik J."/>
            <person name="Repkova J."/>
        </authorList>
    </citation>
    <scope>NUCLEOTIDE SEQUENCE [LARGE SCALE GENOMIC DNA]</scope>
    <source>
        <strain evidence="3">cv. 10/8</strain>
        <tissue evidence="2">Leaf</tissue>
    </source>
</reference>
<evidence type="ECO:0000256" key="1">
    <source>
        <dbReference type="SAM" id="MobiDB-lite"/>
    </source>
</evidence>
<feature type="region of interest" description="Disordered" evidence="1">
    <location>
        <begin position="1"/>
        <end position="35"/>
    </location>
</feature>
<feature type="compositionally biased region" description="Low complexity" evidence="1">
    <location>
        <begin position="15"/>
        <end position="35"/>
    </location>
</feature>
<organism evidence="2 3">
    <name type="scientific">Trifolium medium</name>
    <dbReference type="NCBI Taxonomy" id="97028"/>
    <lineage>
        <taxon>Eukaryota</taxon>
        <taxon>Viridiplantae</taxon>
        <taxon>Streptophyta</taxon>
        <taxon>Embryophyta</taxon>
        <taxon>Tracheophyta</taxon>
        <taxon>Spermatophyta</taxon>
        <taxon>Magnoliopsida</taxon>
        <taxon>eudicotyledons</taxon>
        <taxon>Gunneridae</taxon>
        <taxon>Pentapetalae</taxon>
        <taxon>rosids</taxon>
        <taxon>fabids</taxon>
        <taxon>Fabales</taxon>
        <taxon>Fabaceae</taxon>
        <taxon>Papilionoideae</taxon>
        <taxon>50 kb inversion clade</taxon>
        <taxon>NPAAA clade</taxon>
        <taxon>Hologalegina</taxon>
        <taxon>IRL clade</taxon>
        <taxon>Trifolieae</taxon>
        <taxon>Trifolium</taxon>
    </lineage>
</organism>
<evidence type="ECO:0000313" key="3">
    <source>
        <dbReference type="Proteomes" id="UP000265520"/>
    </source>
</evidence>
<dbReference type="Proteomes" id="UP000265520">
    <property type="component" value="Unassembled WGS sequence"/>
</dbReference>
<name>A0A392W8Q1_9FABA</name>
<sequence length="35" mass="3548">MSMTARLVAKKGLPSMAGTSASSSTSIMMKSTGKI</sequence>
<proteinExistence type="predicted"/>
<dbReference type="AlphaFoldDB" id="A0A392W8Q1"/>
<evidence type="ECO:0000313" key="2">
    <source>
        <dbReference type="EMBL" id="MCI96159.1"/>
    </source>
</evidence>
<feature type="non-terminal residue" evidence="2">
    <location>
        <position position="35"/>
    </location>
</feature>
<protein>
    <submittedName>
        <fullName evidence="2">Uncharacterized protein</fullName>
    </submittedName>
</protein>